<name>A0ABT9H4W5_9SPHN</name>
<keyword evidence="2 3" id="KW-0175">Coiled coil</keyword>
<comment type="caution">
    <text evidence="7">The sequence shown here is derived from an EMBL/GenBank/DDBJ whole genome shotgun (WGS) entry which is preliminary data.</text>
</comment>
<dbReference type="Gene3D" id="2.40.30.170">
    <property type="match status" value="1"/>
</dbReference>
<evidence type="ECO:0000313" key="8">
    <source>
        <dbReference type="Proteomes" id="UP001235664"/>
    </source>
</evidence>
<evidence type="ECO:0000256" key="5">
    <source>
        <dbReference type="SAM" id="Phobius"/>
    </source>
</evidence>
<gene>
    <name evidence="7" type="ORF">Q9K01_01700</name>
</gene>
<feature type="transmembrane region" description="Helical" evidence="5">
    <location>
        <begin position="15"/>
        <end position="34"/>
    </location>
</feature>
<keyword evidence="5" id="KW-0812">Transmembrane</keyword>
<keyword evidence="8" id="KW-1185">Reference proteome</keyword>
<protein>
    <submittedName>
        <fullName evidence="7">Efflux RND transporter periplasmic adaptor subunit</fullName>
    </submittedName>
</protein>
<dbReference type="Pfam" id="PF25917">
    <property type="entry name" value="BSH_RND"/>
    <property type="match status" value="1"/>
</dbReference>
<evidence type="ECO:0000256" key="2">
    <source>
        <dbReference type="ARBA" id="ARBA00023054"/>
    </source>
</evidence>
<evidence type="ECO:0000256" key="3">
    <source>
        <dbReference type="SAM" id="Coils"/>
    </source>
</evidence>
<dbReference type="Proteomes" id="UP001235664">
    <property type="component" value="Unassembled WGS sequence"/>
</dbReference>
<proteinExistence type="predicted"/>
<keyword evidence="5" id="KW-0472">Membrane</keyword>
<evidence type="ECO:0000256" key="4">
    <source>
        <dbReference type="SAM" id="MobiDB-lite"/>
    </source>
</evidence>
<feature type="domain" description="Multidrug resistance protein MdtA-like barrel-sandwich hybrid" evidence="6">
    <location>
        <begin position="71"/>
        <end position="231"/>
    </location>
</feature>
<sequence length="351" mass="36897">MALLPENFSFSRQGLPVVAVIALVGAAIFVGSGLPDRQLEEPTREPPRATGELAGSPRVAGAGVVEPSSETIQVGTALSGLVTDLRVQPGDYVSKGQPLFVVDTRALRSRIAETGAAVGEARAAIAEARAAIAEARSAEATAGRQLGLYREVEDPAAVSRAEVIRAEGEANAARERRQLAEARLAAAQARLASAQAQVGSAQTELDRATVRAPIAGEILAVNIRPGEYLSTMGGSGSQAFIEMGETRPLHIRVDVDEEQAPRVALGEPATVSPRGAAERQVKARFVRAEPRVVPKRSLTNSAAERVDVRVLQIIYELPDADGLFRVGQQVDAFIPARNSAGQRGEAGRAAK</sequence>
<dbReference type="InterPro" id="IPR050465">
    <property type="entry name" value="UPF0194_transport"/>
</dbReference>
<accession>A0ABT9H4W5</accession>
<dbReference type="Gene3D" id="1.10.287.470">
    <property type="entry name" value="Helix hairpin bin"/>
    <property type="match status" value="1"/>
</dbReference>
<dbReference type="InterPro" id="IPR058625">
    <property type="entry name" value="MdtA-like_BSH"/>
</dbReference>
<dbReference type="SUPFAM" id="SSF111369">
    <property type="entry name" value="HlyD-like secretion proteins"/>
    <property type="match status" value="1"/>
</dbReference>
<organism evidence="7 8">
    <name type="scientific">Qipengyuania benthica</name>
    <dbReference type="NCBI Taxonomy" id="3067651"/>
    <lineage>
        <taxon>Bacteria</taxon>
        <taxon>Pseudomonadati</taxon>
        <taxon>Pseudomonadota</taxon>
        <taxon>Alphaproteobacteria</taxon>
        <taxon>Sphingomonadales</taxon>
        <taxon>Erythrobacteraceae</taxon>
        <taxon>Qipengyuania</taxon>
    </lineage>
</organism>
<comment type="subcellular location">
    <subcellularLocation>
        <location evidence="1">Cell envelope</location>
    </subcellularLocation>
</comment>
<keyword evidence="5" id="KW-1133">Transmembrane helix</keyword>
<feature type="region of interest" description="Disordered" evidence="4">
    <location>
        <begin position="36"/>
        <end position="60"/>
    </location>
</feature>
<dbReference type="EMBL" id="JAVAIL010000001">
    <property type="protein sequence ID" value="MDP4538342.1"/>
    <property type="molecule type" value="Genomic_DNA"/>
</dbReference>
<evidence type="ECO:0000256" key="1">
    <source>
        <dbReference type="ARBA" id="ARBA00004196"/>
    </source>
</evidence>
<reference evidence="7 8" key="1">
    <citation type="submission" date="2023-08" db="EMBL/GenBank/DDBJ databases">
        <title>genomic of DY56.</title>
        <authorList>
            <person name="Wang Y."/>
        </authorList>
    </citation>
    <scope>NUCLEOTIDE SEQUENCE [LARGE SCALE GENOMIC DNA]</scope>
    <source>
        <strain evidence="7 8">DY56-A-20</strain>
    </source>
</reference>
<evidence type="ECO:0000259" key="6">
    <source>
        <dbReference type="Pfam" id="PF25917"/>
    </source>
</evidence>
<dbReference type="RefSeq" id="WP_305928483.1">
    <property type="nucleotide sequence ID" value="NZ_JAVAIL010000001.1"/>
</dbReference>
<feature type="compositionally biased region" description="Basic and acidic residues" evidence="4">
    <location>
        <begin position="37"/>
        <end position="47"/>
    </location>
</feature>
<dbReference type="Gene3D" id="2.40.50.100">
    <property type="match status" value="1"/>
</dbReference>
<feature type="coiled-coil region" evidence="3">
    <location>
        <begin position="163"/>
        <end position="211"/>
    </location>
</feature>
<evidence type="ECO:0000313" key="7">
    <source>
        <dbReference type="EMBL" id="MDP4538342.1"/>
    </source>
</evidence>
<dbReference type="PANTHER" id="PTHR32347:SF23">
    <property type="entry name" value="BLL5650 PROTEIN"/>
    <property type="match status" value="1"/>
</dbReference>
<dbReference type="PANTHER" id="PTHR32347">
    <property type="entry name" value="EFFLUX SYSTEM COMPONENT YKNX-RELATED"/>
    <property type="match status" value="1"/>
</dbReference>